<organism evidence="5 6">
    <name type="scientific">Pseudonocardia eucalypti</name>
    <dbReference type="NCBI Taxonomy" id="648755"/>
    <lineage>
        <taxon>Bacteria</taxon>
        <taxon>Bacillati</taxon>
        <taxon>Actinomycetota</taxon>
        <taxon>Actinomycetes</taxon>
        <taxon>Pseudonocardiales</taxon>
        <taxon>Pseudonocardiaceae</taxon>
        <taxon>Pseudonocardia</taxon>
    </lineage>
</organism>
<protein>
    <recommendedName>
        <fullName evidence="3">Pyridine nucleotide-disulfide oxidoreductase domain-containing protein 2</fullName>
    </recommendedName>
</protein>
<dbReference type="InterPro" id="IPR036188">
    <property type="entry name" value="FAD/NAD-bd_sf"/>
</dbReference>
<reference evidence="6" key="1">
    <citation type="journal article" date="2019" name="Int. J. Syst. Evol. Microbiol.">
        <title>The Global Catalogue of Microorganisms (GCM) 10K type strain sequencing project: providing services to taxonomists for standard genome sequencing and annotation.</title>
        <authorList>
            <consortium name="The Broad Institute Genomics Platform"/>
            <consortium name="The Broad Institute Genome Sequencing Center for Infectious Disease"/>
            <person name="Wu L."/>
            <person name="Ma J."/>
        </authorList>
    </citation>
    <scope>NUCLEOTIDE SEQUENCE [LARGE SCALE GENOMIC DNA]</scope>
    <source>
        <strain evidence="6">JCM 18303</strain>
    </source>
</reference>
<proteinExistence type="predicted"/>
<evidence type="ECO:0000256" key="2">
    <source>
        <dbReference type="ARBA" id="ARBA00038825"/>
    </source>
</evidence>
<comment type="function">
    <text evidence="1">Probable oxidoreductase that may play a role as regulator of mitochondrial function.</text>
</comment>
<gene>
    <name evidence="5" type="ORF">GCM10023321_06060</name>
</gene>
<keyword evidence="6" id="KW-1185">Reference proteome</keyword>
<sequence>MSEHVDVVVIGAGHNGLSAANYLVRGRKRVLVLERREIVGGFATTEATVPEAPGYLMNTYAADFVLGNIPPTVDDELDLAREGLRWVRPDPFYSYLDPDGGSFAFWRSVDRTAEEIRRFSPADARAYPEFNAVLRDLWLTAAPYLRGHPTRVRPADAVRILGGAVRRRRNLARAARMLVSSPGAIIEEWFESRQVRAAMANFAVATMCSLDEPGTGIIMAMMALQHEFGVRRPVGGIGAFTGALAASARRHGAAIRTGTTVEGIELRNGRATGVRLATGEVITADHVLCTLDPWTMCHRLLPDGALPERTYRELRGLGMLRNNISAFKGDVAVNGPVRLPRHSREAELLPGVMLMAPSLEYVRRSTAAGLRGELTEEVPLWLAVPSALDRTLVPDGAPGEALYVFLPAVPYELAGSTWETEKDKHLDRCLNIIEEYAPGLTGNVIGAHATSPADLERISGLHKGHLFHADMSLAQFGPWRPVPSLAGYRTPVDGLLLAGAGSHPMGTLHGWPGRSAARQIL</sequence>
<comment type="subunit">
    <text evidence="2">Interacts with COX5B; this interaction may contribute to localize PYROXD2 to the inner face of the inner mitochondrial membrane.</text>
</comment>
<dbReference type="InterPro" id="IPR002937">
    <property type="entry name" value="Amino_oxidase"/>
</dbReference>
<evidence type="ECO:0000259" key="4">
    <source>
        <dbReference type="Pfam" id="PF01593"/>
    </source>
</evidence>
<dbReference type="SUPFAM" id="SSF51905">
    <property type="entry name" value="FAD/NAD(P)-binding domain"/>
    <property type="match status" value="1"/>
</dbReference>
<dbReference type="EMBL" id="BAABJP010000001">
    <property type="protein sequence ID" value="GAA5146495.1"/>
    <property type="molecule type" value="Genomic_DNA"/>
</dbReference>
<dbReference type="PANTHER" id="PTHR10668">
    <property type="entry name" value="PHYTOENE DEHYDROGENASE"/>
    <property type="match status" value="1"/>
</dbReference>
<dbReference type="RefSeq" id="WP_185058842.1">
    <property type="nucleotide sequence ID" value="NZ_BAABJP010000001.1"/>
</dbReference>
<comment type="caution">
    <text evidence="5">The sequence shown here is derived from an EMBL/GenBank/DDBJ whole genome shotgun (WGS) entry which is preliminary data.</text>
</comment>
<feature type="domain" description="Amine oxidase" evidence="4">
    <location>
        <begin position="16"/>
        <end position="322"/>
    </location>
</feature>
<dbReference type="Proteomes" id="UP001428817">
    <property type="component" value="Unassembled WGS sequence"/>
</dbReference>
<evidence type="ECO:0000256" key="1">
    <source>
        <dbReference type="ARBA" id="ARBA00037217"/>
    </source>
</evidence>
<accession>A0ABP9PI24</accession>
<name>A0ABP9PI24_9PSEU</name>
<dbReference type="Pfam" id="PF01593">
    <property type="entry name" value="Amino_oxidase"/>
    <property type="match status" value="1"/>
</dbReference>
<dbReference type="PANTHER" id="PTHR10668:SF103">
    <property type="entry name" value="PYRIDINE NUCLEOTIDE-DISULFIDE OXIDOREDUCTASE DOMAIN-CONTAINING PROTEIN 2"/>
    <property type="match status" value="1"/>
</dbReference>
<dbReference type="Gene3D" id="3.50.50.60">
    <property type="entry name" value="FAD/NAD(P)-binding domain"/>
    <property type="match status" value="2"/>
</dbReference>
<evidence type="ECO:0000256" key="3">
    <source>
        <dbReference type="ARBA" id="ARBA00040298"/>
    </source>
</evidence>
<evidence type="ECO:0000313" key="6">
    <source>
        <dbReference type="Proteomes" id="UP001428817"/>
    </source>
</evidence>
<evidence type="ECO:0000313" key="5">
    <source>
        <dbReference type="EMBL" id="GAA5146495.1"/>
    </source>
</evidence>